<dbReference type="SUPFAM" id="SSF69279">
    <property type="entry name" value="Phage tail proteins"/>
    <property type="match status" value="1"/>
</dbReference>
<dbReference type="OrthoDB" id="262740at2"/>
<dbReference type="AlphaFoldDB" id="A0A3S1CJ17"/>
<name>A0A3S1CJ17_9CYAN</name>
<dbReference type="EMBL" id="RSCL01000016">
    <property type="protein sequence ID" value="RUT02471.1"/>
    <property type="molecule type" value="Genomic_DNA"/>
</dbReference>
<protein>
    <submittedName>
        <fullName evidence="1">Uncharacterized protein</fullName>
    </submittedName>
</protein>
<accession>A0A3S1CJ17</accession>
<gene>
    <name evidence="1" type="ORF">DSM106972_059490</name>
</gene>
<dbReference type="RefSeq" id="WP_127084180.1">
    <property type="nucleotide sequence ID" value="NZ_RSCL01000016.1"/>
</dbReference>
<dbReference type="Proteomes" id="UP000271624">
    <property type="component" value="Unassembled WGS sequence"/>
</dbReference>
<reference evidence="1" key="2">
    <citation type="journal article" date="2019" name="Genome Biol. Evol.">
        <title>Day and night: Metabolic profiles and evolutionary relationships of six axenic non-marine cyanobacteria.</title>
        <authorList>
            <person name="Will S.E."/>
            <person name="Henke P."/>
            <person name="Boedeker C."/>
            <person name="Huang S."/>
            <person name="Brinkmann H."/>
            <person name="Rohde M."/>
            <person name="Jarek M."/>
            <person name="Friedl T."/>
            <person name="Seufert S."/>
            <person name="Schumacher M."/>
            <person name="Overmann J."/>
            <person name="Neumann-Schaal M."/>
            <person name="Petersen J."/>
        </authorList>
    </citation>
    <scope>NUCLEOTIDE SEQUENCE [LARGE SCALE GENOMIC DNA]</scope>
    <source>
        <strain evidence="1">PCC 7102</strain>
    </source>
</reference>
<reference evidence="1" key="1">
    <citation type="submission" date="2018-12" db="EMBL/GenBank/DDBJ databases">
        <authorList>
            <person name="Will S."/>
            <person name="Neumann-Schaal M."/>
            <person name="Henke P."/>
        </authorList>
    </citation>
    <scope>NUCLEOTIDE SEQUENCE</scope>
    <source>
        <strain evidence="1">PCC 7102</strain>
    </source>
</reference>
<organism evidence="1 2">
    <name type="scientific">Dulcicalothrix desertica PCC 7102</name>
    <dbReference type="NCBI Taxonomy" id="232991"/>
    <lineage>
        <taxon>Bacteria</taxon>
        <taxon>Bacillati</taxon>
        <taxon>Cyanobacteriota</taxon>
        <taxon>Cyanophyceae</taxon>
        <taxon>Nostocales</taxon>
        <taxon>Calotrichaceae</taxon>
        <taxon>Dulcicalothrix</taxon>
    </lineage>
</organism>
<evidence type="ECO:0000313" key="2">
    <source>
        <dbReference type="Proteomes" id="UP000271624"/>
    </source>
</evidence>
<comment type="caution">
    <text evidence="1">The sequence shown here is derived from an EMBL/GenBank/DDBJ whole genome shotgun (WGS) entry which is preliminary data.</text>
</comment>
<proteinExistence type="predicted"/>
<sequence>MNRGLYLSIRMGSLFNPSPVSQAVIEAITEIQVTNSVGSQSGFQMKFTLGKQSPFNNLLQSGYFDPRTRVIIIATVHGTPQVLMDGIITKQDVTPSNQPGQSTLTVTGLDLSAIMDFIDLTDIPYPAMPLFTIVALILAKYAVFGVAPLVIPTSIIAIQNPLERFRKQQGTDFNYINALGQASGHIFYLEPGPEPGMSIAYWGPEYSKFTTPQPALSINMDADDNVESLSFSYDGLAARQYLAIILEQNSRIPIPVPIPEISILKSPLAQQTPPNLKSARLEDIARNGLGEAALKILGALMATPDAISSSGQLDVLRYGRILKARQLVSVRGGSNYYDGLYQVKSVTHNIKRGEYKQSFSLVRGGVKSSIERVSV</sequence>
<keyword evidence="2" id="KW-1185">Reference proteome</keyword>
<evidence type="ECO:0000313" key="1">
    <source>
        <dbReference type="EMBL" id="RUT02471.1"/>
    </source>
</evidence>